<dbReference type="RefSeq" id="WP_013270328.1">
    <property type="nucleotide sequence ID" value="NC_014375.1"/>
</dbReference>
<dbReference type="InterPro" id="IPR038461">
    <property type="entry name" value="Schlafen_AlbA_2_dom_sf"/>
</dbReference>
<dbReference type="eggNOG" id="COG2865">
    <property type="taxonomic scope" value="Bacteria"/>
</dbReference>
<dbReference type="HOGENOM" id="CLU_710990_0_0_5"/>
<dbReference type="Gene3D" id="3.30.950.30">
    <property type="entry name" value="Schlafen, AAA domain"/>
    <property type="match status" value="1"/>
</dbReference>
<dbReference type="KEGG" id="bsb:Bresu_2921"/>
<reference evidence="3" key="1">
    <citation type="journal article" date="2011" name="J. Bacteriol.">
        <title>Genome sequences of eight morphologically diverse alphaproteobacteria.</title>
        <authorList>
            <consortium name="US DOE Joint Genome Institute"/>
            <person name="Brown P.J."/>
            <person name="Kysela D.T."/>
            <person name="Buechlein A."/>
            <person name="Hemmerich C."/>
            <person name="Brun Y.V."/>
        </authorList>
    </citation>
    <scope>NUCLEOTIDE SEQUENCE [LARGE SCALE GENOMIC DNA]</scope>
    <source>
        <strain evidence="3">ATCC 15264 / DSM 4735 / LMG 14903 / NBRC 16000 / CB 81</strain>
    </source>
</reference>
<dbReference type="InParanoid" id="D9QNJ2"/>
<keyword evidence="3" id="KW-1185">Reference proteome</keyword>
<accession>D9QNJ2</accession>
<proteinExistence type="predicted"/>
<evidence type="ECO:0000259" key="1">
    <source>
        <dbReference type="Pfam" id="PF04326"/>
    </source>
</evidence>
<sequence length="377" mass="41005">MIAGRLDDIDATVLQGLIDNSTSESRTLEFKRQIPKDGKEFLADVTAFANTSGGDLVLGLDETEGVASDLTGLEGDGDSLILALECQIRTGVEPRIAGLRSHWVKLPSGRGILILRIPVSAAAPHRVILGGHNRFYARNSRGKHQMDTHDLRLAFIAGDALPEKFRALHDLAVEAAAKGRNLPFPIHEFPTAVISIIPFSFLREASDYEVTPETAVAPVKATDGLHAIHMIEGVLLHSPLNAGSPENSNRNSVRTYALTHRRGRVDVAWTIGRDQIFAGDMSALAVWPKRFEDGLDDAVRSSGLRLRDLGIEGPYLIQATVIGIEGSHLILGPHQSSEGTWRDHARLGEILAEDLRTVSLDPLKSAFWLAFGLPRPT</sequence>
<evidence type="ECO:0000313" key="2">
    <source>
        <dbReference type="EMBL" id="ADL02227.1"/>
    </source>
</evidence>
<organism evidence="2 3">
    <name type="scientific">Brevundimonas subvibrioides (strain ATCC 15264 / DSM 4735 / LMG 14903 / NBRC 16000 / CB 81)</name>
    <name type="common">Caulobacter subvibrioides</name>
    <dbReference type="NCBI Taxonomy" id="633149"/>
    <lineage>
        <taxon>Bacteria</taxon>
        <taxon>Pseudomonadati</taxon>
        <taxon>Pseudomonadota</taxon>
        <taxon>Alphaproteobacteria</taxon>
        <taxon>Caulobacterales</taxon>
        <taxon>Caulobacteraceae</taxon>
        <taxon>Brevundimonas</taxon>
    </lineage>
</organism>
<dbReference type="AlphaFoldDB" id="D9QNJ2"/>
<dbReference type="InterPro" id="IPR007421">
    <property type="entry name" value="Schlafen_AlbA_2_dom"/>
</dbReference>
<dbReference type="EMBL" id="CP002102">
    <property type="protein sequence ID" value="ADL02227.1"/>
    <property type="molecule type" value="Genomic_DNA"/>
</dbReference>
<dbReference type="Proteomes" id="UP000002696">
    <property type="component" value="Chromosome"/>
</dbReference>
<dbReference type="STRING" id="633149.Bresu_2921"/>
<dbReference type="BioCyc" id="BSUB633149:G1GM8-2932-MONOMER"/>
<protein>
    <submittedName>
        <fullName evidence="2">AAA-4 family protein</fullName>
    </submittedName>
</protein>
<dbReference type="OrthoDB" id="7817026at2"/>
<name>D9QNJ2_BRESC</name>
<feature type="domain" description="Schlafen AlbA-2" evidence="1">
    <location>
        <begin position="24"/>
        <end position="146"/>
    </location>
</feature>
<gene>
    <name evidence="2" type="ordered locus">Bresu_2921</name>
</gene>
<dbReference type="Pfam" id="PF04326">
    <property type="entry name" value="SLFN_AlbA_2"/>
    <property type="match status" value="1"/>
</dbReference>
<evidence type="ECO:0000313" key="3">
    <source>
        <dbReference type="Proteomes" id="UP000002696"/>
    </source>
</evidence>